<comment type="caution">
    <text evidence="2">The sequence shown here is derived from an EMBL/GenBank/DDBJ whole genome shotgun (WGS) entry which is preliminary data.</text>
</comment>
<name>A0A7J5BSC7_9MICO</name>
<feature type="compositionally biased region" description="Basic and acidic residues" evidence="1">
    <location>
        <begin position="8"/>
        <end position="21"/>
    </location>
</feature>
<keyword evidence="3" id="KW-1185">Reference proteome</keyword>
<dbReference type="EMBL" id="WBJZ01000010">
    <property type="protein sequence ID" value="KAB1656889.1"/>
    <property type="molecule type" value="Genomic_DNA"/>
</dbReference>
<feature type="region of interest" description="Disordered" evidence="1">
    <location>
        <begin position="1"/>
        <end position="21"/>
    </location>
</feature>
<dbReference type="Proteomes" id="UP000467240">
    <property type="component" value="Unassembled WGS sequence"/>
</dbReference>
<feature type="region of interest" description="Disordered" evidence="1">
    <location>
        <begin position="176"/>
        <end position="199"/>
    </location>
</feature>
<evidence type="ECO:0000256" key="1">
    <source>
        <dbReference type="SAM" id="MobiDB-lite"/>
    </source>
</evidence>
<feature type="region of interest" description="Disordered" evidence="1">
    <location>
        <begin position="46"/>
        <end position="79"/>
    </location>
</feature>
<dbReference type="AlphaFoldDB" id="A0A7J5BSC7"/>
<organism evidence="2 3">
    <name type="scientific">Pseudoclavibacter chungangensis</name>
    <dbReference type="NCBI Taxonomy" id="587635"/>
    <lineage>
        <taxon>Bacteria</taxon>
        <taxon>Bacillati</taxon>
        <taxon>Actinomycetota</taxon>
        <taxon>Actinomycetes</taxon>
        <taxon>Micrococcales</taxon>
        <taxon>Microbacteriaceae</taxon>
        <taxon>Pseudoclavibacter</taxon>
    </lineage>
</organism>
<accession>A0A7J5BSC7</accession>
<proteinExistence type="predicted"/>
<protein>
    <submittedName>
        <fullName evidence="2">Uncharacterized protein</fullName>
    </submittedName>
</protein>
<sequence length="306" mass="32280">MAKRVRGSKHDAPHGGPRAKVDARVAATVAEHVEDVRVDAAAAVGIGDDGRGVGERGTGSVRGRRHVNDHGRVEDPEPGADFARLRDEIDGIVELVERHEPGVRREIFDSYVTAVTEFGATASQLASLARETDAWAADDAWTGDDDGSVDEAAVIPAPRSAASAVHGGRSGVLSIAAEARAGDTDDEDEARRRRRRRDTDDEAAFVTALDAASPAHETAFRAAEGLVARQPPRTNVQRNALIALAFRDAGLGGVSADDVSRAYGALGWRAPANVRASLRAAVRRGALDTAEDGRFTIADAEAARYA</sequence>
<feature type="compositionally biased region" description="Basic and acidic residues" evidence="1">
    <location>
        <begin position="66"/>
        <end position="75"/>
    </location>
</feature>
<dbReference type="OrthoDB" id="5126544at2"/>
<reference evidence="2 3" key="1">
    <citation type="submission" date="2019-09" db="EMBL/GenBank/DDBJ databases">
        <title>Phylogeny of genus Pseudoclavibacter and closely related genus.</title>
        <authorList>
            <person name="Li Y."/>
        </authorList>
    </citation>
    <scope>NUCLEOTIDE SEQUENCE [LARGE SCALE GENOMIC DNA]</scope>
    <source>
        <strain evidence="2 3">DSM 23821</strain>
    </source>
</reference>
<gene>
    <name evidence="2" type="ORF">F8O01_09605</name>
</gene>
<evidence type="ECO:0000313" key="2">
    <source>
        <dbReference type="EMBL" id="KAB1656889.1"/>
    </source>
</evidence>
<dbReference type="RefSeq" id="WP_158040641.1">
    <property type="nucleotide sequence ID" value="NZ_JACCFV010000001.1"/>
</dbReference>
<evidence type="ECO:0000313" key="3">
    <source>
        <dbReference type="Proteomes" id="UP000467240"/>
    </source>
</evidence>